<evidence type="ECO:0000256" key="7">
    <source>
        <dbReference type="ARBA" id="ARBA00022967"/>
    </source>
</evidence>
<dbReference type="Gene3D" id="2.40.50.100">
    <property type="match status" value="1"/>
</dbReference>
<dbReference type="SUPFAM" id="SSF52540">
    <property type="entry name" value="P-loop containing nucleoside triphosphate hydrolases"/>
    <property type="match status" value="1"/>
</dbReference>
<protein>
    <submittedName>
        <fullName evidence="12">Molybdate transport system ATP-binding protein</fullName>
    </submittedName>
</protein>
<reference evidence="12 13" key="1">
    <citation type="submission" date="2023-07" db="EMBL/GenBank/DDBJ databases">
        <title>Sorghum-associated microbial communities from plants grown in Nebraska, USA.</title>
        <authorList>
            <person name="Schachtman D."/>
        </authorList>
    </citation>
    <scope>NUCLEOTIDE SEQUENCE [LARGE SCALE GENOMIC DNA]</scope>
    <source>
        <strain evidence="12 13">BE308</strain>
    </source>
</reference>
<name>A0ABU1ZJ17_9BURK</name>
<dbReference type="SUPFAM" id="SSF50331">
    <property type="entry name" value="MOP-like"/>
    <property type="match status" value="1"/>
</dbReference>
<dbReference type="NCBIfam" id="TIGR02142">
    <property type="entry name" value="modC_ABC"/>
    <property type="match status" value="1"/>
</dbReference>
<comment type="caution">
    <text evidence="12">The sequence shown here is derived from an EMBL/GenBank/DDBJ whole genome shotgun (WGS) entry which is preliminary data.</text>
</comment>
<evidence type="ECO:0000256" key="6">
    <source>
        <dbReference type="ARBA" id="ARBA00022840"/>
    </source>
</evidence>
<dbReference type="PANTHER" id="PTHR43514">
    <property type="entry name" value="ABC TRANSPORTER I FAMILY MEMBER 10"/>
    <property type="match status" value="1"/>
</dbReference>
<gene>
    <name evidence="12" type="ORF">J2X15_000197</name>
</gene>
<feature type="domain" description="ABC transporter" evidence="10">
    <location>
        <begin position="3"/>
        <end position="241"/>
    </location>
</feature>
<dbReference type="InterPro" id="IPR005116">
    <property type="entry name" value="Transp-assoc_OB_typ1"/>
</dbReference>
<evidence type="ECO:0000313" key="12">
    <source>
        <dbReference type="EMBL" id="MDR7304931.1"/>
    </source>
</evidence>
<organism evidence="12 13">
    <name type="scientific">Rhodoferax saidenbachensis</name>
    <dbReference type="NCBI Taxonomy" id="1484693"/>
    <lineage>
        <taxon>Bacteria</taxon>
        <taxon>Pseudomonadati</taxon>
        <taxon>Pseudomonadota</taxon>
        <taxon>Betaproteobacteria</taxon>
        <taxon>Burkholderiales</taxon>
        <taxon>Comamonadaceae</taxon>
        <taxon>Rhodoferax</taxon>
    </lineage>
</organism>
<dbReference type="Pfam" id="PF00005">
    <property type="entry name" value="ABC_tran"/>
    <property type="match status" value="1"/>
</dbReference>
<keyword evidence="2" id="KW-1003">Cell membrane</keyword>
<dbReference type="InterPro" id="IPR017871">
    <property type="entry name" value="ABC_transporter-like_CS"/>
</dbReference>
<dbReference type="InterPro" id="IPR003593">
    <property type="entry name" value="AAA+_ATPase"/>
</dbReference>
<dbReference type="PROSITE" id="PS51866">
    <property type="entry name" value="MOP"/>
    <property type="match status" value="1"/>
</dbReference>
<keyword evidence="5" id="KW-0547">Nucleotide-binding</keyword>
<keyword evidence="13" id="KW-1185">Reference proteome</keyword>
<dbReference type="InterPro" id="IPR050334">
    <property type="entry name" value="Molybdenum_import_ModC"/>
</dbReference>
<dbReference type="GO" id="GO:0005524">
    <property type="term" value="F:ATP binding"/>
    <property type="evidence" value="ECO:0007669"/>
    <property type="project" value="UniProtKB-KW"/>
</dbReference>
<sequence length="366" mass="39464">MNMTPHQIRLRLPRPGFTLDVDLALPARGITVLFGTSGSGKTTVLRCVAGLEQAAQAHIHINGQVWQDDAEGITLPAWRRPVGYVFQEASLFDHLDVRANLAYAQKRARRGAGQGESLLALENAIALLGLEPLLHRRTQALSGGERQRVAIARALATQPELLLLDEPLASLDPARRQDILPWLERLRDELHIPMLYVTHAMEEVTRLADTLVVLEQGQVRASGPTARVLAQVDGPVRVGEDAAALLDGHVLAIDTTWHLALIAFDGGSVWISDPGLPQGHRVRLRVLARDVSIATQPPGYTSIQNVLPCVVVTIAPDTHPSQAVVQLSCGATPLLARVTQRAVDTLGLSVGQSVWAQVKALALVGS</sequence>
<evidence type="ECO:0000256" key="2">
    <source>
        <dbReference type="ARBA" id="ARBA00022475"/>
    </source>
</evidence>
<evidence type="ECO:0000256" key="5">
    <source>
        <dbReference type="ARBA" id="ARBA00022741"/>
    </source>
</evidence>
<dbReference type="PROSITE" id="PS00211">
    <property type="entry name" value="ABC_TRANSPORTER_1"/>
    <property type="match status" value="1"/>
</dbReference>
<dbReference type="PANTHER" id="PTHR43514:SF10">
    <property type="entry name" value="MOLYBDENUM IMPORT ATP-BINDING PROTEIN MODC 2"/>
    <property type="match status" value="1"/>
</dbReference>
<keyword evidence="1" id="KW-0813">Transport</keyword>
<keyword evidence="3 9" id="KW-0500">Molybdenum</keyword>
<dbReference type="SMART" id="SM00382">
    <property type="entry name" value="AAA"/>
    <property type="match status" value="1"/>
</dbReference>
<feature type="domain" description="Mop" evidence="11">
    <location>
        <begin position="300"/>
        <end position="366"/>
    </location>
</feature>
<proteinExistence type="predicted"/>
<dbReference type="Pfam" id="PF03459">
    <property type="entry name" value="TOBE"/>
    <property type="match status" value="1"/>
</dbReference>
<keyword evidence="7" id="KW-1278">Translocase</keyword>
<dbReference type="InterPro" id="IPR008995">
    <property type="entry name" value="Mo/tungstate-bd_C_term_dom"/>
</dbReference>
<keyword evidence="8" id="KW-0472">Membrane</keyword>
<evidence type="ECO:0000256" key="1">
    <source>
        <dbReference type="ARBA" id="ARBA00022448"/>
    </source>
</evidence>
<dbReference type="InterPro" id="IPR004606">
    <property type="entry name" value="Mop_domain"/>
</dbReference>
<keyword evidence="4" id="KW-0997">Cell inner membrane</keyword>
<evidence type="ECO:0000256" key="9">
    <source>
        <dbReference type="PROSITE-ProRule" id="PRU01213"/>
    </source>
</evidence>
<evidence type="ECO:0000259" key="11">
    <source>
        <dbReference type="PROSITE" id="PS51866"/>
    </source>
</evidence>
<dbReference type="InterPro" id="IPR003439">
    <property type="entry name" value="ABC_transporter-like_ATP-bd"/>
</dbReference>
<dbReference type="Gene3D" id="3.40.50.300">
    <property type="entry name" value="P-loop containing nucleotide triphosphate hydrolases"/>
    <property type="match status" value="1"/>
</dbReference>
<dbReference type="PROSITE" id="PS50893">
    <property type="entry name" value="ABC_TRANSPORTER_2"/>
    <property type="match status" value="1"/>
</dbReference>
<evidence type="ECO:0000256" key="4">
    <source>
        <dbReference type="ARBA" id="ARBA00022519"/>
    </source>
</evidence>
<dbReference type="InterPro" id="IPR027417">
    <property type="entry name" value="P-loop_NTPase"/>
</dbReference>
<evidence type="ECO:0000256" key="8">
    <source>
        <dbReference type="ARBA" id="ARBA00023136"/>
    </source>
</evidence>
<dbReference type="Proteomes" id="UP001268089">
    <property type="component" value="Unassembled WGS sequence"/>
</dbReference>
<dbReference type="RefSeq" id="WP_310338540.1">
    <property type="nucleotide sequence ID" value="NZ_JAVDXO010000001.1"/>
</dbReference>
<evidence type="ECO:0000259" key="10">
    <source>
        <dbReference type="PROSITE" id="PS50893"/>
    </source>
</evidence>
<keyword evidence="6 12" id="KW-0067">ATP-binding</keyword>
<evidence type="ECO:0000313" key="13">
    <source>
        <dbReference type="Proteomes" id="UP001268089"/>
    </source>
</evidence>
<evidence type="ECO:0000256" key="3">
    <source>
        <dbReference type="ARBA" id="ARBA00022505"/>
    </source>
</evidence>
<dbReference type="InterPro" id="IPR011868">
    <property type="entry name" value="ModC_ABC_ATP-bd"/>
</dbReference>
<dbReference type="EMBL" id="JAVDXO010000001">
    <property type="protein sequence ID" value="MDR7304931.1"/>
    <property type="molecule type" value="Genomic_DNA"/>
</dbReference>
<accession>A0ABU1ZJ17</accession>